<dbReference type="Proteomes" id="UP000296049">
    <property type="component" value="Unassembled WGS sequence"/>
</dbReference>
<dbReference type="EMBL" id="KB743311">
    <property type="protein sequence ID" value="EOA99546.1"/>
    <property type="molecule type" value="Genomic_DNA"/>
</dbReference>
<sequence length="64" mass="6853">MSQLLLQAGISASILRASQGLTNTSDYAPCSYANDIPKQVTRLATKIHSDLSATSNCKWPSEVV</sequence>
<organism evidence="1 2">
    <name type="scientific">Anas platyrhynchos</name>
    <name type="common">Mallard</name>
    <name type="synonym">Anas boschas</name>
    <dbReference type="NCBI Taxonomy" id="8839"/>
    <lineage>
        <taxon>Eukaryota</taxon>
        <taxon>Metazoa</taxon>
        <taxon>Chordata</taxon>
        <taxon>Craniata</taxon>
        <taxon>Vertebrata</taxon>
        <taxon>Euteleostomi</taxon>
        <taxon>Archelosauria</taxon>
        <taxon>Archosauria</taxon>
        <taxon>Dinosauria</taxon>
        <taxon>Saurischia</taxon>
        <taxon>Theropoda</taxon>
        <taxon>Coelurosauria</taxon>
        <taxon>Aves</taxon>
        <taxon>Neognathae</taxon>
        <taxon>Galloanserae</taxon>
        <taxon>Anseriformes</taxon>
        <taxon>Anatidae</taxon>
        <taxon>Anatinae</taxon>
        <taxon>Anas</taxon>
    </lineage>
</organism>
<name>R0JQW9_ANAPL</name>
<gene>
    <name evidence="1" type="ORF">Anapl_12128</name>
</gene>
<accession>R0JQW9</accession>
<evidence type="ECO:0000313" key="1">
    <source>
        <dbReference type="EMBL" id="EOA99546.1"/>
    </source>
</evidence>
<dbReference type="AlphaFoldDB" id="R0JQW9"/>
<protein>
    <submittedName>
        <fullName evidence="1">Uncharacterized protein</fullName>
    </submittedName>
</protein>
<proteinExistence type="predicted"/>
<keyword evidence="2" id="KW-1185">Reference proteome</keyword>
<reference evidence="2" key="1">
    <citation type="journal article" date="2013" name="Nat. Genet.">
        <title>The duck genome and transcriptome provide insight into an avian influenza virus reservoir species.</title>
        <authorList>
            <person name="Huang Y."/>
            <person name="Li Y."/>
            <person name="Burt D.W."/>
            <person name="Chen H."/>
            <person name="Zhang Y."/>
            <person name="Qian W."/>
            <person name="Kim H."/>
            <person name="Gan S."/>
            <person name="Zhao Y."/>
            <person name="Li J."/>
            <person name="Yi K."/>
            <person name="Feng H."/>
            <person name="Zhu P."/>
            <person name="Li B."/>
            <person name="Liu Q."/>
            <person name="Fairley S."/>
            <person name="Magor K.E."/>
            <person name="Du Z."/>
            <person name="Hu X."/>
            <person name="Goodman L."/>
            <person name="Tafer H."/>
            <person name="Vignal A."/>
            <person name="Lee T."/>
            <person name="Kim K.W."/>
            <person name="Sheng Z."/>
            <person name="An Y."/>
            <person name="Searle S."/>
            <person name="Herrero J."/>
            <person name="Groenen M.A."/>
            <person name="Crooijmans R.P."/>
            <person name="Faraut T."/>
            <person name="Cai Q."/>
            <person name="Webster R.G."/>
            <person name="Aldridge J.R."/>
            <person name="Warren W.C."/>
            <person name="Bartschat S."/>
            <person name="Kehr S."/>
            <person name="Marz M."/>
            <person name="Stadler P.F."/>
            <person name="Smith J."/>
            <person name="Kraus R.H."/>
            <person name="Zhao Y."/>
            <person name="Ren L."/>
            <person name="Fei J."/>
            <person name="Morisson M."/>
            <person name="Kaiser P."/>
            <person name="Griffin D.K."/>
            <person name="Rao M."/>
            <person name="Pitel F."/>
            <person name="Wang J."/>
            <person name="Li N."/>
        </authorList>
    </citation>
    <scope>NUCLEOTIDE SEQUENCE [LARGE SCALE GENOMIC DNA]</scope>
</reference>
<evidence type="ECO:0000313" key="2">
    <source>
        <dbReference type="Proteomes" id="UP000296049"/>
    </source>
</evidence>